<dbReference type="Pfam" id="PF18818">
    <property type="entry name" value="MPTase-PolyVal"/>
    <property type="match status" value="1"/>
</dbReference>
<accession>A0AB38C567</accession>
<dbReference type="EMBL" id="FPKH01000001">
    <property type="protein sequence ID" value="SFX30168.1"/>
    <property type="molecule type" value="Genomic_DNA"/>
</dbReference>
<dbReference type="GO" id="GO:0003697">
    <property type="term" value="F:single-stranded DNA binding"/>
    <property type="evidence" value="ECO:0007669"/>
    <property type="project" value="InterPro"/>
</dbReference>
<feature type="compositionally biased region" description="Low complexity" evidence="1">
    <location>
        <begin position="112"/>
        <end position="124"/>
    </location>
</feature>
<evidence type="ECO:0000256" key="1">
    <source>
        <dbReference type="SAM" id="MobiDB-lite"/>
    </source>
</evidence>
<evidence type="ECO:0000259" key="3">
    <source>
        <dbReference type="Pfam" id="PF18818"/>
    </source>
</evidence>
<feature type="domain" description="Polyvalent protein metallopeptidase" evidence="3">
    <location>
        <begin position="197"/>
        <end position="324"/>
    </location>
</feature>
<proteinExistence type="predicted"/>
<evidence type="ECO:0008006" key="6">
    <source>
        <dbReference type="Google" id="ProtNLM"/>
    </source>
</evidence>
<feature type="region of interest" description="Disordered" evidence="1">
    <location>
        <begin position="95"/>
        <end position="150"/>
    </location>
</feature>
<evidence type="ECO:0000313" key="5">
    <source>
        <dbReference type="Proteomes" id="UP000182489"/>
    </source>
</evidence>
<protein>
    <recommendedName>
        <fullName evidence="6">DUF1738 domain-containing protein</fullName>
    </recommendedName>
</protein>
<feature type="domain" description="N-terminal" evidence="2">
    <location>
        <begin position="3"/>
        <end position="103"/>
    </location>
</feature>
<evidence type="ECO:0000313" key="4">
    <source>
        <dbReference type="EMBL" id="SFX30168.1"/>
    </source>
</evidence>
<dbReference type="Pfam" id="PF08401">
    <property type="entry name" value="ArdcN"/>
    <property type="match status" value="1"/>
</dbReference>
<dbReference type="InterPro" id="IPR013610">
    <property type="entry name" value="ArdC_N"/>
</dbReference>
<dbReference type="AlphaFoldDB" id="A0AB38C567"/>
<gene>
    <name evidence="4" type="ORF">SAMN03097694_1538</name>
</gene>
<comment type="caution">
    <text evidence="4">The sequence shown here is derived from an EMBL/GenBank/DDBJ whole genome shotgun (WGS) entry which is preliminary data.</text>
</comment>
<organism evidence="4 5">
    <name type="scientific">Janthinobacterium lividum</name>
    <dbReference type="NCBI Taxonomy" id="29581"/>
    <lineage>
        <taxon>Bacteria</taxon>
        <taxon>Pseudomonadati</taxon>
        <taxon>Pseudomonadota</taxon>
        <taxon>Betaproteobacteria</taxon>
        <taxon>Burkholderiales</taxon>
        <taxon>Oxalobacteraceae</taxon>
        <taxon>Janthinobacterium</taxon>
    </lineage>
</organism>
<feature type="compositionally biased region" description="Gly residues" evidence="1">
    <location>
        <begin position="125"/>
        <end position="145"/>
    </location>
</feature>
<dbReference type="Proteomes" id="UP000182489">
    <property type="component" value="Unassembled WGS sequence"/>
</dbReference>
<reference evidence="4 5" key="1">
    <citation type="submission" date="2016-11" db="EMBL/GenBank/DDBJ databases">
        <authorList>
            <person name="Varghese N."/>
            <person name="Submissions S."/>
        </authorList>
    </citation>
    <scope>NUCLEOTIDE SEQUENCE [LARGE SCALE GENOMIC DNA]</scope>
    <source>
        <strain evidence="4 5">NFR18</strain>
    </source>
</reference>
<dbReference type="InterPro" id="IPR041459">
    <property type="entry name" value="MPTase-PolyVal"/>
</dbReference>
<evidence type="ECO:0000259" key="2">
    <source>
        <dbReference type="Pfam" id="PF08401"/>
    </source>
</evidence>
<sequence length="357" mass="38409">MKSEIALTLIEAMKNGNTPWQRPWAAQALRPVNLATNNGYRGINRLLLALGSCLDAEGRSDPRWATYQQAQANGWQVRRGEKGTSIVKLVEVGKSASPDAHQSSSAGNRQPAGSVRSNANANAGSGSGSGSGSGGGGGGAGGGLSGARNAQAGETERKAFALRRYVVFNAQQMDGVPSLEAPSEKLFDPVARAEAVIQALKEKTGLLVVHGGTDACYVPALDEIRLPAKKSFHSVYDYYATALHEGAHSTLHKKRLDRQEAIAKRWGDEAYAVEELRAEICSAILAAETGVPMSQSHIDNHAAYLQHWIKATSSDPMAIFSAAKDAELMAEYMLGLEKQIISMEVHKEWIMEYDRNY</sequence>
<name>A0AB38C567_9BURK</name>
<dbReference type="InterPro" id="IPR017113">
    <property type="entry name" value="Antirestriction_ArdC"/>
</dbReference>
<dbReference type="PIRSF" id="PIRSF037112">
    <property type="entry name" value="Antirestriction_ArdC"/>
    <property type="match status" value="1"/>
</dbReference>